<accession>A0A381YXI8</accession>
<evidence type="ECO:0000313" key="1">
    <source>
        <dbReference type="EMBL" id="SVA81776.1"/>
    </source>
</evidence>
<reference evidence="1" key="1">
    <citation type="submission" date="2018-05" db="EMBL/GenBank/DDBJ databases">
        <authorList>
            <person name="Lanie J.A."/>
            <person name="Ng W.-L."/>
            <person name="Kazmierczak K.M."/>
            <person name="Andrzejewski T.M."/>
            <person name="Davidsen T.M."/>
            <person name="Wayne K.J."/>
            <person name="Tettelin H."/>
            <person name="Glass J.I."/>
            <person name="Rusch D."/>
            <person name="Podicherti R."/>
            <person name="Tsui H.-C.T."/>
            <person name="Winkler M.E."/>
        </authorList>
    </citation>
    <scope>NUCLEOTIDE SEQUENCE</scope>
</reference>
<sequence>MSIPTPHTTPDGSLFRISKIQDTRHQSLFHGQKFTFQAEKESSEDSLCLDVTVTFSPIVIAIISPEDRLRTDDYAEELVRRMLDAGKRQDVEIQVTSDGAVKVGSELVDRLLPLVPAD</sequence>
<gene>
    <name evidence="1" type="ORF">METZ01_LOCUS134630</name>
</gene>
<dbReference type="EMBL" id="UINC01019323">
    <property type="protein sequence ID" value="SVA81776.1"/>
    <property type="molecule type" value="Genomic_DNA"/>
</dbReference>
<organism evidence="1">
    <name type="scientific">marine metagenome</name>
    <dbReference type="NCBI Taxonomy" id="408172"/>
    <lineage>
        <taxon>unclassified sequences</taxon>
        <taxon>metagenomes</taxon>
        <taxon>ecological metagenomes</taxon>
    </lineage>
</organism>
<dbReference type="AlphaFoldDB" id="A0A381YXI8"/>
<proteinExistence type="predicted"/>
<protein>
    <submittedName>
        <fullName evidence="1">Uncharacterized protein</fullName>
    </submittedName>
</protein>
<name>A0A381YXI8_9ZZZZ</name>